<name>A0A0D0AIW4_9AGAM</name>
<keyword evidence="3" id="KW-1185">Reference proteome</keyword>
<evidence type="ECO:0000313" key="2">
    <source>
        <dbReference type="EMBL" id="KIK34212.1"/>
    </source>
</evidence>
<organism evidence="2 3">
    <name type="scientific">Suillus luteus UH-Slu-Lm8-n1</name>
    <dbReference type="NCBI Taxonomy" id="930992"/>
    <lineage>
        <taxon>Eukaryota</taxon>
        <taxon>Fungi</taxon>
        <taxon>Dikarya</taxon>
        <taxon>Basidiomycota</taxon>
        <taxon>Agaricomycotina</taxon>
        <taxon>Agaricomycetes</taxon>
        <taxon>Agaricomycetidae</taxon>
        <taxon>Boletales</taxon>
        <taxon>Suillineae</taxon>
        <taxon>Suillaceae</taxon>
        <taxon>Suillus</taxon>
    </lineage>
</organism>
<reference evidence="3" key="2">
    <citation type="submission" date="2015-01" db="EMBL/GenBank/DDBJ databases">
        <title>Evolutionary Origins and Diversification of the Mycorrhizal Mutualists.</title>
        <authorList>
            <consortium name="DOE Joint Genome Institute"/>
            <consortium name="Mycorrhizal Genomics Consortium"/>
            <person name="Kohler A."/>
            <person name="Kuo A."/>
            <person name="Nagy L.G."/>
            <person name="Floudas D."/>
            <person name="Copeland A."/>
            <person name="Barry K.W."/>
            <person name="Cichocki N."/>
            <person name="Veneault-Fourrey C."/>
            <person name="LaButti K."/>
            <person name="Lindquist E.A."/>
            <person name="Lipzen A."/>
            <person name="Lundell T."/>
            <person name="Morin E."/>
            <person name="Murat C."/>
            <person name="Riley R."/>
            <person name="Ohm R."/>
            <person name="Sun H."/>
            <person name="Tunlid A."/>
            <person name="Henrissat B."/>
            <person name="Grigoriev I.V."/>
            <person name="Hibbett D.S."/>
            <person name="Martin F."/>
        </authorList>
    </citation>
    <scope>NUCLEOTIDE SEQUENCE [LARGE SCALE GENOMIC DNA]</scope>
    <source>
        <strain evidence="3">UH-Slu-Lm8-n1</strain>
    </source>
</reference>
<dbReference type="Proteomes" id="UP000054485">
    <property type="component" value="Unassembled WGS sequence"/>
</dbReference>
<protein>
    <submittedName>
        <fullName evidence="2">Uncharacterized protein</fullName>
    </submittedName>
</protein>
<feature type="compositionally biased region" description="Polar residues" evidence="1">
    <location>
        <begin position="183"/>
        <end position="192"/>
    </location>
</feature>
<reference evidence="2 3" key="1">
    <citation type="submission" date="2014-04" db="EMBL/GenBank/DDBJ databases">
        <authorList>
            <consortium name="DOE Joint Genome Institute"/>
            <person name="Kuo A."/>
            <person name="Ruytinx J."/>
            <person name="Rineau F."/>
            <person name="Colpaert J."/>
            <person name="Kohler A."/>
            <person name="Nagy L.G."/>
            <person name="Floudas D."/>
            <person name="Copeland A."/>
            <person name="Barry K.W."/>
            <person name="Cichocki N."/>
            <person name="Veneault-Fourrey C."/>
            <person name="LaButti K."/>
            <person name="Lindquist E.A."/>
            <person name="Lipzen A."/>
            <person name="Lundell T."/>
            <person name="Morin E."/>
            <person name="Murat C."/>
            <person name="Sun H."/>
            <person name="Tunlid A."/>
            <person name="Henrissat B."/>
            <person name="Grigoriev I.V."/>
            <person name="Hibbett D.S."/>
            <person name="Martin F."/>
            <person name="Nordberg H.P."/>
            <person name="Cantor M.N."/>
            <person name="Hua S.X."/>
        </authorList>
    </citation>
    <scope>NUCLEOTIDE SEQUENCE [LARGE SCALE GENOMIC DNA]</scope>
    <source>
        <strain evidence="2 3">UH-Slu-Lm8-n1</strain>
    </source>
</reference>
<dbReference type="HOGENOM" id="CLU_706322_0_0_1"/>
<feature type="region of interest" description="Disordered" evidence="1">
    <location>
        <begin position="172"/>
        <end position="192"/>
    </location>
</feature>
<feature type="region of interest" description="Disordered" evidence="1">
    <location>
        <begin position="1"/>
        <end position="54"/>
    </location>
</feature>
<dbReference type="OrthoDB" id="3239894at2759"/>
<gene>
    <name evidence="2" type="ORF">CY34DRAFT_17877</name>
</gene>
<dbReference type="AlphaFoldDB" id="A0A0D0AIW4"/>
<accession>A0A0D0AIW4</accession>
<evidence type="ECO:0000313" key="3">
    <source>
        <dbReference type="Proteomes" id="UP000054485"/>
    </source>
</evidence>
<dbReference type="EMBL" id="KN835791">
    <property type="protein sequence ID" value="KIK34212.1"/>
    <property type="molecule type" value="Genomic_DNA"/>
</dbReference>
<feature type="compositionally biased region" description="Basic and acidic residues" evidence="1">
    <location>
        <begin position="1"/>
        <end position="19"/>
    </location>
</feature>
<feature type="region of interest" description="Disordered" evidence="1">
    <location>
        <begin position="81"/>
        <end position="106"/>
    </location>
</feature>
<sequence>MEQRLKSEVDKLRAEKENELANMDQQFSRSYRFQDKDTEMDTSPRPSAKPLSGTQCLDTIKRLKRIHGILRRTRLISVAPEADTQEVHQERSFEKDAPRQQHDTSPSANIEDAIARGVEAALRRVLIEKDFLLARKRSPQKKKIEDEEIRREKAAELSCERDFLLRVARKSTHEYKDSPGPNPKNQPMGQEASTPRLGACWCIIWETFIDKSEKDFATQGPHAAQRASKPAATLNFPEDLLRELGQTQPSSTGQNTPTYSEAAMKPNFHWAVHLVKQIWDYGPIYNFWALLSEQLNKVLKGSNLINWMGGQMEILMMREFTQVLQINSMARDALQFNHSRIIESVLQQMLGDVQEALGTIQDAARDTELDGIITKLLAYPAWPRIHTPTAT</sequence>
<proteinExistence type="predicted"/>
<feature type="compositionally biased region" description="Basic and acidic residues" evidence="1">
    <location>
        <begin position="85"/>
        <end position="102"/>
    </location>
</feature>
<dbReference type="InParanoid" id="A0A0D0AIW4"/>
<evidence type="ECO:0000256" key="1">
    <source>
        <dbReference type="SAM" id="MobiDB-lite"/>
    </source>
</evidence>